<proteinExistence type="predicted"/>
<dbReference type="AlphaFoldDB" id="A0A371CZV5"/>
<organism evidence="1 2">
    <name type="scientific">Lentinus brumalis</name>
    <dbReference type="NCBI Taxonomy" id="2498619"/>
    <lineage>
        <taxon>Eukaryota</taxon>
        <taxon>Fungi</taxon>
        <taxon>Dikarya</taxon>
        <taxon>Basidiomycota</taxon>
        <taxon>Agaricomycotina</taxon>
        <taxon>Agaricomycetes</taxon>
        <taxon>Polyporales</taxon>
        <taxon>Polyporaceae</taxon>
        <taxon>Lentinus</taxon>
    </lineage>
</organism>
<gene>
    <name evidence="1" type="ORF">OH76DRAFT_925190</name>
</gene>
<sequence>MAKSMERDPTRIRANTVLATSQSIYVLLLGPVLAYQNQYEEYRISMHNQILRMTSESGPWGISPKSMMNATRSGEALRIARENSPARTSMRGSFLFFNAKSGGKCIVNCSAGDMWRAPTSKSLRRSSCGGARRGVVVVRDGYNDGVLVTGVRDRWCATGAVWAPLANLSELHCDVE</sequence>
<dbReference type="Proteomes" id="UP000256964">
    <property type="component" value="Unassembled WGS sequence"/>
</dbReference>
<reference evidence="1 2" key="1">
    <citation type="journal article" date="2018" name="Biotechnol. Biofuels">
        <title>Integrative visual omics of the white-rot fungus Polyporus brumalis exposes the biotechnological potential of its oxidative enzymes for delignifying raw plant biomass.</title>
        <authorList>
            <person name="Miyauchi S."/>
            <person name="Rancon A."/>
            <person name="Drula E."/>
            <person name="Hage H."/>
            <person name="Chaduli D."/>
            <person name="Favel A."/>
            <person name="Grisel S."/>
            <person name="Henrissat B."/>
            <person name="Herpoel-Gimbert I."/>
            <person name="Ruiz-Duenas F.J."/>
            <person name="Chevret D."/>
            <person name="Hainaut M."/>
            <person name="Lin J."/>
            <person name="Wang M."/>
            <person name="Pangilinan J."/>
            <person name="Lipzen A."/>
            <person name="Lesage-Meessen L."/>
            <person name="Navarro D."/>
            <person name="Riley R."/>
            <person name="Grigoriev I.V."/>
            <person name="Zhou S."/>
            <person name="Raouche S."/>
            <person name="Rosso M.N."/>
        </authorList>
    </citation>
    <scope>NUCLEOTIDE SEQUENCE [LARGE SCALE GENOMIC DNA]</scope>
    <source>
        <strain evidence="1 2">BRFM 1820</strain>
    </source>
</reference>
<name>A0A371CZV5_9APHY</name>
<evidence type="ECO:0000313" key="1">
    <source>
        <dbReference type="EMBL" id="RDX45828.1"/>
    </source>
</evidence>
<evidence type="ECO:0000313" key="2">
    <source>
        <dbReference type="Proteomes" id="UP000256964"/>
    </source>
</evidence>
<keyword evidence="2" id="KW-1185">Reference proteome</keyword>
<protein>
    <submittedName>
        <fullName evidence="1">Uncharacterized protein</fullName>
    </submittedName>
</protein>
<dbReference type="EMBL" id="KZ857433">
    <property type="protein sequence ID" value="RDX45828.1"/>
    <property type="molecule type" value="Genomic_DNA"/>
</dbReference>
<accession>A0A371CZV5</accession>